<comment type="caution">
    <text evidence="2">The sequence shown here is derived from an EMBL/GenBank/DDBJ whole genome shotgun (WGS) entry which is preliminary data.</text>
</comment>
<proteinExistence type="predicted"/>
<dbReference type="AlphaFoldDB" id="A0A4R0MYP1"/>
<reference evidence="2 3" key="1">
    <citation type="submission" date="2019-02" db="EMBL/GenBank/DDBJ databases">
        <title>Pedobacter sp. RP-1-13 sp. nov., isolated from Arctic soil.</title>
        <authorList>
            <person name="Dahal R.H."/>
        </authorList>
    </citation>
    <scope>NUCLEOTIDE SEQUENCE [LARGE SCALE GENOMIC DNA]</scope>
    <source>
        <strain evidence="2 3">RP-1-13</strain>
    </source>
</reference>
<feature type="transmembrane region" description="Helical" evidence="1">
    <location>
        <begin position="147"/>
        <end position="172"/>
    </location>
</feature>
<dbReference type="Pfam" id="PF13858">
    <property type="entry name" value="DUF4199"/>
    <property type="match status" value="1"/>
</dbReference>
<feature type="transmembrane region" description="Helical" evidence="1">
    <location>
        <begin position="48"/>
        <end position="69"/>
    </location>
</feature>
<dbReference type="EMBL" id="SJSK01000002">
    <property type="protein sequence ID" value="TCC92057.1"/>
    <property type="molecule type" value="Genomic_DNA"/>
</dbReference>
<keyword evidence="3" id="KW-1185">Reference proteome</keyword>
<evidence type="ECO:0000313" key="2">
    <source>
        <dbReference type="EMBL" id="TCC92057.1"/>
    </source>
</evidence>
<keyword evidence="1" id="KW-0812">Transmembrane</keyword>
<dbReference type="InterPro" id="IPR025250">
    <property type="entry name" value="DUF4199"/>
</dbReference>
<gene>
    <name evidence="2" type="ORF">EZ428_10015</name>
</gene>
<protein>
    <submittedName>
        <fullName evidence="2">DUF4199 domain-containing protein</fullName>
    </submittedName>
</protein>
<feature type="transmembrane region" description="Helical" evidence="1">
    <location>
        <begin position="90"/>
        <end position="111"/>
    </location>
</feature>
<evidence type="ECO:0000313" key="3">
    <source>
        <dbReference type="Proteomes" id="UP000292884"/>
    </source>
</evidence>
<organism evidence="2 3">
    <name type="scientific">Pedobacter frigiditerrae</name>
    <dbReference type="NCBI Taxonomy" id="2530452"/>
    <lineage>
        <taxon>Bacteria</taxon>
        <taxon>Pseudomonadati</taxon>
        <taxon>Bacteroidota</taxon>
        <taxon>Sphingobacteriia</taxon>
        <taxon>Sphingobacteriales</taxon>
        <taxon>Sphingobacteriaceae</taxon>
        <taxon>Pedobacter</taxon>
    </lineage>
</organism>
<keyword evidence="1" id="KW-1133">Transmembrane helix</keyword>
<dbReference type="OrthoDB" id="1122768at2"/>
<sequence>MEQQILQEEKKPNALAFQVGISFAIYVLILTIVMRMLKIDPQGIDVPIYQIVVSSILTWGAFIFAIFYAQNKHKKDLGGFITYGRAFSTGFKVAAYSGLFMMILLIIYYQFIDPSAITQMMDTAIAKANGNEQQIKGIEMMGKYMGYFVPFSSAIVFTLAGLVISLISAAILKKERPAHFNEA</sequence>
<accession>A0A4R0MYP1</accession>
<evidence type="ECO:0000256" key="1">
    <source>
        <dbReference type="SAM" id="Phobius"/>
    </source>
</evidence>
<keyword evidence="1" id="KW-0472">Membrane</keyword>
<dbReference type="RefSeq" id="WP_131552999.1">
    <property type="nucleotide sequence ID" value="NZ_SJSK01000002.1"/>
</dbReference>
<dbReference type="Proteomes" id="UP000292884">
    <property type="component" value="Unassembled WGS sequence"/>
</dbReference>
<name>A0A4R0MYP1_9SPHI</name>
<feature type="transmembrane region" description="Helical" evidence="1">
    <location>
        <begin position="12"/>
        <end position="36"/>
    </location>
</feature>